<protein>
    <recommendedName>
        <fullName evidence="3 9">DNA repair protein RecN</fullName>
    </recommendedName>
    <alternativeName>
        <fullName evidence="8 9">Recombination protein N</fullName>
    </alternativeName>
</protein>
<dbReference type="PANTHER" id="PTHR11059">
    <property type="entry name" value="DNA REPAIR PROTEIN RECN"/>
    <property type="match status" value="1"/>
</dbReference>
<dbReference type="InterPro" id="IPR003395">
    <property type="entry name" value="RecF/RecN/SMC_N"/>
</dbReference>
<keyword evidence="4" id="KW-0547">Nucleotide-binding</keyword>
<comment type="similarity">
    <text evidence="2 9">Belongs to the RecN family.</text>
</comment>
<comment type="caution">
    <text evidence="12">The sequence shown here is derived from an EMBL/GenBank/DDBJ whole genome shotgun (WGS) entry which is preliminary data.</text>
</comment>
<evidence type="ECO:0000259" key="11">
    <source>
        <dbReference type="Pfam" id="PF02463"/>
    </source>
</evidence>
<dbReference type="Gene3D" id="3.40.50.300">
    <property type="entry name" value="P-loop containing nucleotide triphosphate hydrolases"/>
    <property type="match status" value="2"/>
</dbReference>
<dbReference type="InterPro" id="IPR004604">
    <property type="entry name" value="DNA_recomb/repair_RecN"/>
</dbReference>
<dbReference type="FunFam" id="3.40.50.300:FF:000356">
    <property type="entry name" value="DNA repair protein RecN"/>
    <property type="match status" value="1"/>
</dbReference>
<evidence type="ECO:0000256" key="9">
    <source>
        <dbReference type="PIRNR" id="PIRNR003128"/>
    </source>
</evidence>
<evidence type="ECO:0000256" key="7">
    <source>
        <dbReference type="ARBA" id="ARBA00023204"/>
    </source>
</evidence>
<dbReference type="FunFam" id="3.40.50.300:FF:000319">
    <property type="entry name" value="DNA repair protein RecN"/>
    <property type="match status" value="1"/>
</dbReference>
<dbReference type="SUPFAM" id="SSF52540">
    <property type="entry name" value="P-loop containing nucleoside triphosphate hydrolases"/>
    <property type="match status" value="2"/>
</dbReference>
<dbReference type="PIRSF" id="PIRSF003128">
    <property type="entry name" value="RecN"/>
    <property type="match status" value="1"/>
</dbReference>
<dbReference type="PANTHER" id="PTHR11059:SF0">
    <property type="entry name" value="DNA REPAIR PROTEIN RECN"/>
    <property type="match status" value="1"/>
</dbReference>
<evidence type="ECO:0000313" key="13">
    <source>
        <dbReference type="Proteomes" id="UP000284751"/>
    </source>
</evidence>
<evidence type="ECO:0000256" key="6">
    <source>
        <dbReference type="ARBA" id="ARBA00022840"/>
    </source>
</evidence>
<evidence type="ECO:0000313" key="12">
    <source>
        <dbReference type="EMBL" id="RGQ44172.1"/>
    </source>
</evidence>
<evidence type="ECO:0000256" key="1">
    <source>
        <dbReference type="ARBA" id="ARBA00003618"/>
    </source>
</evidence>
<keyword evidence="7 9" id="KW-0234">DNA repair</keyword>
<evidence type="ECO:0000256" key="8">
    <source>
        <dbReference type="ARBA" id="ARBA00033408"/>
    </source>
</evidence>
<evidence type="ECO:0000256" key="2">
    <source>
        <dbReference type="ARBA" id="ARBA00009441"/>
    </source>
</evidence>
<accession>A0A412B0J8</accession>
<dbReference type="CDD" id="cd03241">
    <property type="entry name" value="ABC_RecN"/>
    <property type="match status" value="2"/>
</dbReference>
<name>A0A412B0J8_9FIRM</name>
<dbReference type="GO" id="GO:0006310">
    <property type="term" value="P:DNA recombination"/>
    <property type="evidence" value="ECO:0007669"/>
    <property type="project" value="InterPro"/>
</dbReference>
<reference evidence="12 13" key="1">
    <citation type="submission" date="2018-08" db="EMBL/GenBank/DDBJ databases">
        <title>A genome reference for cultivated species of the human gut microbiota.</title>
        <authorList>
            <person name="Zou Y."/>
            <person name="Xue W."/>
            <person name="Luo G."/>
        </authorList>
    </citation>
    <scope>NUCLEOTIDE SEQUENCE [LARGE SCALE GENOMIC DNA]</scope>
    <source>
        <strain evidence="12 13">AF28-26</strain>
    </source>
</reference>
<dbReference type="InterPro" id="IPR027417">
    <property type="entry name" value="P-loop_NTPase"/>
</dbReference>
<dbReference type="GO" id="GO:0043590">
    <property type="term" value="C:bacterial nucleoid"/>
    <property type="evidence" value="ECO:0007669"/>
    <property type="project" value="TreeGrafter"/>
</dbReference>
<evidence type="ECO:0000256" key="10">
    <source>
        <dbReference type="SAM" id="Coils"/>
    </source>
</evidence>
<feature type="coiled-coil region" evidence="10">
    <location>
        <begin position="338"/>
        <end position="372"/>
    </location>
</feature>
<keyword evidence="10" id="KW-0175">Coiled coil</keyword>
<dbReference type="Proteomes" id="UP000284751">
    <property type="component" value="Unassembled WGS sequence"/>
</dbReference>
<keyword evidence="6" id="KW-0067">ATP-binding</keyword>
<dbReference type="GO" id="GO:0005524">
    <property type="term" value="F:ATP binding"/>
    <property type="evidence" value="ECO:0007669"/>
    <property type="project" value="UniProtKB-KW"/>
</dbReference>
<evidence type="ECO:0000256" key="3">
    <source>
        <dbReference type="ARBA" id="ARBA00021315"/>
    </source>
</evidence>
<organism evidence="12 13">
    <name type="scientific">[Clostridium] leptum</name>
    <dbReference type="NCBI Taxonomy" id="1535"/>
    <lineage>
        <taxon>Bacteria</taxon>
        <taxon>Bacillati</taxon>
        <taxon>Bacillota</taxon>
        <taxon>Clostridia</taxon>
        <taxon>Eubacteriales</taxon>
        <taxon>Oscillospiraceae</taxon>
        <taxon>Oscillospiraceae incertae sedis</taxon>
    </lineage>
</organism>
<keyword evidence="5 9" id="KW-0227">DNA damage</keyword>
<dbReference type="Pfam" id="PF02463">
    <property type="entry name" value="SMC_N"/>
    <property type="match status" value="1"/>
</dbReference>
<sequence length="561" mass="62330">MLSQLYIENIAVIERVTIDFSNQLNVLTGETGAGKSILIDAINAILGQRTSRDLIRTGASSAVVSALFTEISGETEKTLESLGFNADEDRTLLLQREINSSGKGSCRVNGRPATVSVLKEIGNTLITIHGQNENYELLNADIPMQYLDDIGGLSSQLEEYRQAYYGLKQLKKEMDALSLDESQKARQIDLLTYQLQELEAADLQRGELEELVNKRTLFQNSEKIALAFQEAKEAVSGNEDSTGALQALQAAADAIQEIVPYFKELQSLSERLSALTYELDDCSEELRSYGEQIEYDPNELEAIEERLDLYYRLMRKYGNTEDELFDYYEKAQSDLEAITLSDERLRELHKEYEQAEKHSQALAQKLSEARKKAAKIFVGKLKAELSFLDMPGLRFLVRQSTCDLNRYGCDEIQFLISANPGEPPKPLSKIASGGELSRIMLGVKTVLSGSNLGKTMIFDEIDTGISGSAAQKVGLKLKEAAANRQVLCVTHSAQIAALGNHHFLIKKEVREGRTFTGVYPLDFEGRKQELARMISGVKVTDLTLKNAEEMLALAGFSNESS</sequence>
<dbReference type="NCBIfam" id="TIGR00634">
    <property type="entry name" value="recN"/>
    <property type="match status" value="1"/>
</dbReference>
<gene>
    <name evidence="12" type="primary">recN</name>
    <name evidence="12" type="ORF">DWY99_01810</name>
</gene>
<evidence type="ECO:0000256" key="5">
    <source>
        <dbReference type="ARBA" id="ARBA00022763"/>
    </source>
</evidence>
<dbReference type="AlphaFoldDB" id="A0A412B0J8"/>
<comment type="function">
    <text evidence="1 9">May be involved in recombinational repair of damaged DNA.</text>
</comment>
<dbReference type="GO" id="GO:0006281">
    <property type="term" value="P:DNA repair"/>
    <property type="evidence" value="ECO:0007669"/>
    <property type="project" value="UniProtKB-KW"/>
</dbReference>
<dbReference type="GO" id="GO:0009432">
    <property type="term" value="P:SOS response"/>
    <property type="evidence" value="ECO:0007669"/>
    <property type="project" value="TreeGrafter"/>
</dbReference>
<evidence type="ECO:0000256" key="4">
    <source>
        <dbReference type="ARBA" id="ARBA00022741"/>
    </source>
</evidence>
<proteinExistence type="inferred from homology"/>
<feature type="domain" description="RecF/RecN/SMC N-terminal" evidence="11">
    <location>
        <begin position="2"/>
        <end position="503"/>
    </location>
</feature>
<dbReference type="EMBL" id="QRTC01000003">
    <property type="protein sequence ID" value="RGQ44172.1"/>
    <property type="molecule type" value="Genomic_DNA"/>
</dbReference>